<dbReference type="STRING" id="230819.A0A5C3LA79"/>
<dbReference type="PANTHER" id="PTHR47795">
    <property type="entry name" value="UBIQUITIN AND WLM DOMAIN-CONTAINING METALLOPROTEASE SPCC1442.07C"/>
    <property type="match status" value="1"/>
</dbReference>
<dbReference type="InterPro" id="IPR029071">
    <property type="entry name" value="Ubiquitin-like_domsf"/>
</dbReference>
<dbReference type="Gene3D" id="3.10.20.90">
    <property type="entry name" value="Phosphatidylinositol 3-kinase Catalytic Subunit, Chain A, domain 1"/>
    <property type="match status" value="1"/>
</dbReference>
<accession>A0A5C3LA79</accession>
<dbReference type="PROSITE" id="PS50053">
    <property type="entry name" value="UBIQUITIN_2"/>
    <property type="match status" value="1"/>
</dbReference>
<dbReference type="SUPFAM" id="SSF54236">
    <property type="entry name" value="Ubiquitin-like"/>
    <property type="match status" value="1"/>
</dbReference>
<dbReference type="OrthoDB" id="49605at2759"/>
<dbReference type="PROSITE" id="PS51397">
    <property type="entry name" value="WLM"/>
    <property type="match status" value="1"/>
</dbReference>
<dbReference type="PANTHER" id="PTHR47795:SF1">
    <property type="entry name" value="DNA-DEPENDENT METALLOPROTEASE WSS1 HOMOLOG 2"/>
    <property type="match status" value="1"/>
</dbReference>
<dbReference type="SMART" id="SM00213">
    <property type="entry name" value="UBQ"/>
    <property type="match status" value="1"/>
</dbReference>
<keyword evidence="4" id="KW-1185">Reference proteome</keyword>
<dbReference type="AlphaFoldDB" id="A0A5C3LA79"/>
<dbReference type="Pfam" id="PF00240">
    <property type="entry name" value="ubiquitin"/>
    <property type="match status" value="1"/>
</dbReference>
<evidence type="ECO:0000313" key="4">
    <source>
        <dbReference type="Proteomes" id="UP000307440"/>
    </source>
</evidence>
<gene>
    <name evidence="3" type="ORF">FA15DRAFT_281088</name>
</gene>
<dbReference type="EMBL" id="ML210148">
    <property type="protein sequence ID" value="TFK29575.1"/>
    <property type="molecule type" value="Genomic_DNA"/>
</dbReference>
<protein>
    <submittedName>
        <fullName evidence="3">WLM-domain-containing protein</fullName>
    </submittedName>
</protein>
<evidence type="ECO:0000313" key="3">
    <source>
        <dbReference type="EMBL" id="TFK29575.1"/>
    </source>
</evidence>
<feature type="domain" description="WLM" evidence="2">
    <location>
        <begin position="127"/>
        <end position="317"/>
    </location>
</feature>
<feature type="domain" description="Ubiquitin-like" evidence="1">
    <location>
        <begin position="8"/>
        <end position="76"/>
    </location>
</feature>
<dbReference type="Proteomes" id="UP000307440">
    <property type="component" value="Unassembled WGS sequence"/>
</dbReference>
<dbReference type="Pfam" id="PF08325">
    <property type="entry name" value="WLM"/>
    <property type="match status" value="1"/>
</dbReference>
<dbReference type="InterPro" id="IPR000626">
    <property type="entry name" value="Ubiquitin-like_dom"/>
</dbReference>
<sequence>MATQPFDLTVSYRATPYRLSLSPDTPLSTLQTELENLTGVPASLQKLIYKGKRANSEQDVTLAEAGIKNGMKIQMLGTTVQDLDGMKGVESEQRRREAVLRERATRPQFKVRSTGHGGSSIATFSSLSASSPQFHFHEITPLAHLPNPGRARVVLERLAADPAIGHVMHKHQFTVGVLTELAPHEHPELLGLNVNKGQAIKLRLRTDRYDGFRLYKDIRRVLCHELAHNVWGDHDNNFKELNSQLNREVSEYERSVAEGTHTLSGIPSSGIYEPASEQEAEAQSYILGGDAVSVSTNDDSPEQRRRRVLEATMNRLRKEEEELEHSCGTGRSIN</sequence>
<proteinExistence type="predicted"/>
<dbReference type="InterPro" id="IPR013536">
    <property type="entry name" value="WLM_dom"/>
</dbReference>
<evidence type="ECO:0000259" key="1">
    <source>
        <dbReference type="PROSITE" id="PS50053"/>
    </source>
</evidence>
<reference evidence="3 4" key="1">
    <citation type="journal article" date="2019" name="Nat. Ecol. Evol.">
        <title>Megaphylogeny resolves global patterns of mushroom evolution.</title>
        <authorList>
            <person name="Varga T."/>
            <person name="Krizsan K."/>
            <person name="Foldi C."/>
            <person name="Dima B."/>
            <person name="Sanchez-Garcia M."/>
            <person name="Sanchez-Ramirez S."/>
            <person name="Szollosi G.J."/>
            <person name="Szarkandi J.G."/>
            <person name="Papp V."/>
            <person name="Albert L."/>
            <person name="Andreopoulos W."/>
            <person name="Angelini C."/>
            <person name="Antonin V."/>
            <person name="Barry K.W."/>
            <person name="Bougher N.L."/>
            <person name="Buchanan P."/>
            <person name="Buyck B."/>
            <person name="Bense V."/>
            <person name="Catcheside P."/>
            <person name="Chovatia M."/>
            <person name="Cooper J."/>
            <person name="Damon W."/>
            <person name="Desjardin D."/>
            <person name="Finy P."/>
            <person name="Geml J."/>
            <person name="Haridas S."/>
            <person name="Hughes K."/>
            <person name="Justo A."/>
            <person name="Karasinski D."/>
            <person name="Kautmanova I."/>
            <person name="Kiss B."/>
            <person name="Kocsube S."/>
            <person name="Kotiranta H."/>
            <person name="LaButti K.M."/>
            <person name="Lechner B.E."/>
            <person name="Liimatainen K."/>
            <person name="Lipzen A."/>
            <person name="Lukacs Z."/>
            <person name="Mihaltcheva S."/>
            <person name="Morgado L.N."/>
            <person name="Niskanen T."/>
            <person name="Noordeloos M.E."/>
            <person name="Ohm R.A."/>
            <person name="Ortiz-Santana B."/>
            <person name="Ovrebo C."/>
            <person name="Racz N."/>
            <person name="Riley R."/>
            <person name="Savchenko A."/>
            <person name="Shiryaev A."/>
            <person name="Soop K."/>
            <person name="Spirin V."/>
            <person name="Szebenyi C."/>
            <person name="Tomsovsky M."/>
            <person name="Tulloss R.E."/>
            <person name="Uehling J."/>
            <person name="Grigoriev I.V."/>
            <person name="Vagvolgyi C."/>
            <person name="Papp T."/>
            <person name="Martin F.M."/>
            <person name="Miettinen O."/>
            <person name="Hibbett D.S."/>
            <person name="Nagy L.G."/>
        </authorList>
    </citation>
    <scope>NUCLEOTIDE SEQUENCE [LARGE SCALE GENOMIC DNA]</scope>
    <source>
        <strain evidence="3 4">CBS 121175</strain>
    </source>
</reference>
<organism evidence="3 4">
    <name type="scientific">Coprinopsis marcescibilis</name>
    <name type="common">Agaric fungus</name>
    <name type="synonym">Psathyrella marcescibilis</name>
    <dbReference type="NCBI Taxonomy" id="230819"/>
    <lineage>
        <taxon>Eukaryota</taxon>
        <taxon>Fungi</taxon>
        <taxon>Dikarya</taxon>
        <taxon>Basidiomycota</taxon>
        <taxon>Agaricomycotina</taxon>
        <taxon>Agaricomycetes</taxon>
        <taxon>Agaricomycetidae</taxon>
        <taxon>Agaricales</taxon>
        <taxon>Agaricineae</taxon>
        <taxon>Psathyrellaceae</taxon>
        <taxon>Coprinopsis</taxon>
    </lineage>
</organism>
<name>A0A5C3LA79_COPMA</name>
<dbReference type="GO" id="GO:0070628">
    <property type="term" value="F:proteasome binding"/>
    <property type="evidence" value="ECO:0007669"/>
    <property type="project" value="TreeGrafter"/>
</dbReference>
<evidence type="ECO:0000259" key="2">
    <source>
        <dbReference type="PROSITE" id="PS51397"/>
    </source>
</evidence>